<accession>A0ABT1GAY0</accession>
<dbReference type="PANTHER" id="PTHR37946:SF1">
    <property type="entry name" value="SLL1969 PROTEIN"/>
    <property type="match status" value="1"/>
</dbReference>
<keyword evidence="4" id="KW-1185">Reference proteome</keyword>
<dbReference type="EMBL" id="JALJYF010000001">
    <property type="protein sequence ID" value="MCP1727473.1"/>
    <property type="molecule type" value="Genomic_DNA"/>
</dbReference>
<name>A0ABT1GAY0_9GAMM</name>
<dbReference type="RefSeq" id="WP_253447479.1">
    <property type="nucleotide sequence ID" value="NZ_JALJYF010000001.1"/>
</dbReference>
<keyword evidence="1" id="KW-0812">Transmembrane</keyword>
<keyword evidence="1" id="KW-1133">Transmembrane helix</keyword>
<organism evidence="3 4">
    <name type="scientific">Natronospira proteinivora</name>
    <dbReference type="NCBI Taxonomy" id="1807133"/>
    <lineage>
        <taxon>Bacteria</taxon>
        <taxon>Pseudomonadati</taxon>
        <taxon>Pseudomonadota</taxon>
        <taxon>Gammaproteobacteria</taxon>
        <taxon>Natronospirales</taxon>
        <taxon>Natronospiraceae</taxon>
        <taxon>Natronospira</taxon>
    </lineage>
</organism>
<evidence type="ECO:0000259" key="2">
    <source>
        <dbReference type="Pfam" id="PF12697"/>
    </source>
</evidence>
<feature type="domain" description="AB hydrolase-1" evidence="2">
    <location>
        <begin position="13"/>
        <end position="142"/>
    </location>
</feature>
<dbReference type="Proteomes" id="UP001523550">
    <property type="component" value="Unassembled WGS sequence"/>
</dbReference>
<reference evidence="3 4" key="1">
    <citation type="submission" date="2022-03" db="EMBL/GenBank/DDBJ databases">
        <title>Genomic Encyclopedia of Type Strains, Phase III (KMG-III): the genomes of soil and plant-associated and newly described type strains.</title>
        <authorList>
            <person name="Whitman W."/>
        </authorList>
    </citation>
    <scope>NUCLEOTIDE SEQUENCE [LARGE SCALE GENOMIC DNA]</scope>
    <source>
        <strain evidence="3 4">BSker1</strain>
    </source>
</reference>
<keyword evidence="1" id="KW-0472">Membrane</keyword>
<evidence type="ECO:0000313" key="4">
    <source>
        <dbReference type="Proteomes" id="UP001523550"/>
    </source>
</evidence>
<comment type="caution">
    <text evidence="3">The sequence shown here is derived from an EMBL/GenBank/DDBJ whole genome shotgun (WGS) entry which is preliminary data.</text>
</comment>
<dbReference type="InterPro" id="IPR029058">
    <property type="entry name" value="AB_hydrolase_fold"/>
</dbReference>
<protein>
    <submittedName>
        <fullName evidence="3">Pimeloyl-ACP methyl ester carboxylesterase</fullName>
    </submittedName>
</protein>
<evidence type="ECO:0000256" key="1">
    <source>
        <dbReference type="SAM" id="Phobius"/>
    </source>
</evidence>
<evidence type="ECO:0000313" key="3">
    <source>
        <dbReference type="EMBL" id="MCP1727473.1"/>
    </source>
</evidence>
<sequence>MSRETATEANDTVVFIHGLWMTGLEMFFLRRMVRDAGYDTEQFSYRTMAGTLDENAHSLKHFLESLNARPIHLVAHSLGGLLSLYLFNELNYHTDGKLVFLGSPVRGSQAARALADKRIGEMILGRSGQQGLLQDSRPEWRHANPLGILAGTRGVGVGAAMSDLEKPNDGAVAVSETHIPGASDRIELDVTHASMLMSRAVGDQVIHFLRTSRFDHEADAE</sequence>
<dbReference type="SUPFAM" id="SSF53474">
    <property type="entry name" value="alpha/beta-Hydrolases"/>
    <property type="match status" value="1"/>
</dbReference>
<feature type="transmembrane region" description="Helical" evidence="1">
    <location>
        <begin position="12"/>
        <end position="29"/>
    </location>
</feature>
<dbReference type="PANTHER" id="PTHR37946">
    <property type="entry name" value="SLL1969 PROTEIN"/>
    <property type="match status" value="1"/>
</dbReference>
<gene>
    <name evidence="3" type="ORF">J2T60_001438</name>
</gene>
<proteinExistence type="predicted"/>
<dbReference type="Gene3D" id="3.40.50.1820">
    <property type="entry name" value="alpha/beta hydrolase"/>
    <property type="match status" value="1"/>
</dbReference>
<dbReference type="Pfam" id="PF12697">
    <property type="entry name" value="Abhydrolase_6"/>
    <property type="match status" value="1"/>
</dbReference>
<dbReference type="InterPro" id="IPR000073">
    <property type="entry name" value="AB_hydrolase_1"/>
</dbReference>